<protein>
    <recommendedName>
        <fullName evidence="8">NB-ARC domain-containing protein</fullName>
    </recommendedName>
</protein>
<feature type="coiled-coil region" evidence="7">
    <location>
        <begin position="25"/>
        <end position="52"/>
    </location>
</feature>
<keyword evidence="10" id="KW-1185">Reference proteome</keyword>
<evidence type="ECO:0000313" key="10">
    <source>
        <dbReference type="Proteomes" id="UP000231279"/>
    </source>
</evidence>
<dbReference type="PRINTS" id="PR00364">
    <property type="entry name" value="DISEASERSIST"/>
</dbReference>
<dbReference type="STRING" id="429701.A0A2G9FY53"/>
<dbReference type="InterPro" id="IPR027417">
    <property type="entry name" value="P-loop_NTPase"/>
</dbReference>
<gene>
    <name evidence="9" type="ORF">CDL12_29544</name>
</gene>
<dbReference type="AlphaFoldDB" id="A0A2G9FY53"/>
<keyword evidence="7" id="KW-0175">Coiled coil</keyword>
<dbReference type="FunFam" id="3.40.50.300:FF:001091">
    <property type="entry name" value="Probable disease resistance protein At1g61300"/>
    <property type="match status" value="1"/>
</dbReference>
<dbReference type="EMBL" id="NKXS01008924">
    <property type="protein sequence ID" value="PIM97978.1"/>
    <property type="molecule type" value="Genomic_DNA"/>
</dbReference>
<evidence type="ECO:0000256" key="4">
    <source>
        <dbReference type="ARBA" id="ARBA00022741"/>
    </source>
</evidence>
<dbReference type="InterPro" id="IPR042197">
    <property type="entry name" value="Apaf_helical"/>
</dbReference>
<proteinExistence type="inferred from homology"/>
<dbReference type="PANTHER" id="PTHR33463">
    <property type="entry name" value="NB-ARC DOMAIN-CONTAINING PROTEIN-RELATED"/>
    <property type="match status" value="1"/>
</dbReference>
<dbReference type="Proteomes" id="UP000231279">
    <property type="component" value="Unassembled WGS sequence"/>
</dbReference>
<keyword evidence="5" id="KW-0611">Plant defense</keyword>
<keyword evidence="2" id="KW-0433">Leucine-rich repeat</keyword>
<dbReference type="InterPro" id="IPR002182">
    <property type="entry name" value="NB-ARC"/>
</dbReference>
<dbReference type="FunFam" id="1.10.8.430:FF:000003">
    <property type="entry name" value="Probable disease resistance protein At5g66910"/>
    <property type="match status" value="1"/>
</dbReference>
<evidence type="ECO:0000256" key="6">
    <source>
        <dbReference type="ARBA" id="ARBA00022840"/>
    </source>
</evidence>
<dbReference type="PANTHER" id="PTHR33463:SF220">
    <property type="entry name" value="NB-ARC DOMAIN-CONTAINING PROTEIN"/>
    <property type="match status" value="1"/>
</dbReference>
<evidence type="ECO:0000313" key="9">
    <source>
        <dbReference type="EMBL" id="PIM97978.1"/>
    </source>
</evidence>
<accession>A0A2G9FY53</accession>
<feature type="domain" description="NB-ARC" evidence="8">
    <location>
        <begin position="157"/>
        <end position="324"/>
    </location>
</feature>
<comment type="similarity">
    <text evidence="1">Belongs to the disease resistance NB-LRR family.</text>
</comment>
<evidence type="ECO:0000259" key="8">
    <source>
        <dbReference type="Pfam" id="PF00931"/>
    </source>
</evidence>
<dbReference type="InterPro" id="IPR050905">
    <property type="entry name" value="Plant_NBS-LRR"/>
</dbReference>
<keyword evidence="3" id="KW-0677">Repeat</keyword>
<evidence type="ECO:0000256" key="1">
    <source>
        <dbReference type="ARBA" id="ARBA00008894"/>
    </source>
</evidence>
<reference evidence="10" key="1">
    <citation type="journal article" date="2018" name="Gigascience">
        <title>Genome assembly of the Pink Ipe (Handroanthus impetiginosus, Bignoniaceae), a highly valued, ecologically keystone Neotropical timber forest tree.</title>
        <authorList>
            <person name="Silva-Junior O.B."/>
            <person name="Grattapaglia D."/>
            <person name="Novaes E."/>
            <person name="Collevatti R.G."/>
        </authorList>
    </citation>
    <scope>NUCLEOTIDE SEQUENCE [LARGE SCALE GENOMIC DNA]</scope>
    <source>
        <strain evidence="10">cv. UFG-1</strain>
    </source>
</reference>
<dbReference type="OrthoDB" id="664960at2759"/>
<evidence type="ECO:0000256" key="2">
    <source>
        <dbReference type="ARBA" id="ARBA00022614"/>
    </source>
</evidence>
<dbReference type="InterPro" id="IPR036388">
    <property type="entry name" value="WH-like_DNA-bd_sf"/>
</dbReference>
<sequence length="428" mass="49248">MEFINPILEILIRLWDCFAKDVNTIQAIEANLKALENALEQLKIFSEDVKRRIELEEERQMVRKKQVDNWLKKVEVTEKIVNDVLEKANRKSHRRCCFCCRKDCWSSYKLGREVKQKLKAVDELKNQGSFDSVADVLPRGPVDERPLEETVGLNSAFQEVQGWIDDREVKVIGIYGMGGVGKTTLLKKINNEFAKTNHGFDLVIWVVVSKQSSVDKVQDMICEKLKLLESTWRNKSEDEKAVQIFKILRVKKFVLMLDDVWERVDLLKVGVPTSDDRNMSKVVLTTRYEDICGYMEADKTIKIECLGREEASTLFRKKVGMSTLNAHPSIPKLAEVVAEECKGLPLALIAVGRAMAGKNDPRDWDRMITKLRKDPSRIIGVDDDVFRILKFSYDSLHDDAVKSCFLYCCIYPEDHEILINDLLELWVG</sequence>
<organism evidence="9 10">
    <name type="scientific">Handroanthus impetiginosus</name>
    <dbReference type="NCBI Taxonomy" id="429701"/>
    <lineage>
        <taxon>Eukaryota</taxon>
        <taxon>Viridiplantae</taxon>
        <taxon>Streptophyta</taxon>
        <taxon>Embryophyta</taxon>
        <taxon>Tracheophyta</taxon>
        <taxon>Spermatophyta</taxon>
        <taxon>Magnoliopsida</taxon>
        <taxon>eudicotyledons</taxon>
        <taxon>Gunneridae</taxon>
        <taxon>Pentapetalae</taxon>
        <taxon>asterids</taxon>
        <taxon>lamiids</taxon>
        <taxon>Lamiales</taxon>
        <taxon>Bignoniaceae</taxon>
        <taxon>Crescentiina</taxon>
        <taxon>Tabebuia alliance</taxon>
        <taxon>Handroanthus</taxon>
    </lineage>
</organism>
<evidence type="ECO:0000256" key="3">
    <source>
        <dbReference type="ARBA" id="ARBA00022737"/>
    </source>
</evidence>
<keyword evidence="6" id="KW-0067">ATP-binding</keyword>
<comment type="caution">
    <text evidence="9">The sequence shown here is derived from an EMBL/GenBank/DDBJ whole genome shotgun (WGS) entry which is preliminary data.</text>
</comment>
<dbReference type="Gene3D" id="3.40.50.300">
    <property type="entry name" value="P-loop containing nucleotide triphosphate hydrolases"/>
    <property type="match status" value="1"/>
</dbReference>
<dbReference type="GO" id="GO:0005524">
    <property type="term" value="F:ATP binding"/>
    <property type="evidence" value="ECO:0007669"/>
    <property type="project" value="UniProtKB-KW"/>
</dbReference>
<dbReference type="Pfam" id="PF00931">
    <property type="entry name" value="NB-ARC"/>
    <property type="match status" value="1"/>
</dbReference>
<dbReference type="GO" id="GO:0043531">
    <property type="term" value="F:ADP binding"/>
    <property type="evidence" value="ECO:0007669"/>
    <property type="project" value="InterPro"/>
</dbReference>
<dbReference type="SUPFAM" id="SSF52540">
    <property type="entry name" value="P-loop containing nucleoside triphosphate hydrolases"/>
    <property type="match status" value="1"/>
</dbReference>
<keyword evidence="4" id="KW-0547">Nucleotide-binding</keyword>
<name>A0A2G9FY53_9LAMI</name>
<dbReference type="Gene3D" id="1.10.10.10">
    <property type="entry name" value="Winged helix-like DNA-binding domain superfamily/Winged helix DNA-binding domain"/>
    <property type="match status" value="1"/>
</dbReference>
<dbReference type="GO" id="GO:0006952">
    <property type="term" value="P:defense response"/>
    <property type="evidence" value="ECO:0007669"/>
    <property type="project" value="UniProtKB-KW"/>
</dbReference>
<dbReference type="Gene3D" id="1.10.8.430">
    <property type="entry name" value="Helical domain of apoptotic protease-activating factors"/>
    <property type="match status" value="1"/>
</dbReference>
<evidence type="ECO:0000256" key="5">
    <source>
        <dbReference type="ARBA" id="ARBA00022821"/>
    </source>
</evidence>
<evidence type="ECO:0000256" key="7">
    <source>
        <dbReference type="SAM" id="Coils"/>
    </source>
</evidence>